<protein>
    <submittedName>
        <fullName evidence="1">Uncharacterized protein</fullName>
    </submittedName>
</protein>
<keyword evidence="2" id="KW-1185">Reference proteome</keyword>
<dbReference type="RefSeq" id="XP_003073659.1">
    <property type="nucleotide sequence ID" value="XM_003073613.1"/>
</dbReference>
<dbReference type="InterPro" id="IPR056326">
    <property type="entry name" value="ISD11"/>
</dbReference>
<dbReference type="EMBL" id="CP001950">
    <property type="protein sequence ID" value="ADM12299.1"/>
    <property type="molecule type" value="Genomic_DNA"/>
</dbReference>
<dbReference type="AlphaFoldDB" id="E0S943"/>
<gene>
    <name evidence="1" type="ORF">Eint_091710</name>
</gene>
<reference evidence="1 2" key="1">
    <citation type="journal article" date="2010" name="Nat. Commun.">
        <title>The complete sequence of the smallest known nuclear genome from the microsporidian Encephalitozoon intestinalis.</title>
        <authorList>
            <person name="Corradi N."/>
            <person name="Pombert J.-F."/>
            <person name="Farinelli L."/>
            <person name="Didier E.S."/>
            <person name="Keeling P.J."/>
        </authorList>
    </citation>
    <scope>NUCLEOTIDE SEQUENCE [LARGE SCALE GENOMIC DNA]</scope>
    <source>
        <strain evidence="1 2">ATCC 50506</strain>
    </source>
</reference>
<evidence type="ECO:0000313" key="2">
    <source>
        <dbReference type="Proteomes" id="UP000002313"/>
    </source>
</evidence>
<dbReference type="Pfam" id="PF23511">
    <property type="entry name" value="Microp_apicomplexa_7"/>
    <property type="match status" value="1"/>
</dbReference>
<proteinExistence type="predicted"/>
<sequence length="84" mass="9790">MVPESVNNLYKDLESVILQFKSPAFGNYFLKKAKEEFDNISIQTSKQKDEGAIERYLKDQGELLDVLRRQTTIYNMFYDESSGI</sequence>
<dbReference type="OrthoDB" id="275715at2759"/>
<evidence type="ECO:0000313" key="1">
    <source>
        <dbReference type="EMBL" id="ADM12299.1"/>
    </source>
</evidence>
<dbReference type="HOGENOM" id="CLU_2527450_0_0_1"/>
<name>E0S943_ENCIT</name>
<dbReference type="GeneID" id="9698491"/>
<accession>E0S943</accession>
<dbReference type="KEGG" id="ein:Eint_091710"/>
<reference evidence="1 2" key="2">
    <citation type="journal article" date="2012" name="Proc. Natl. Acad. Sci. U.S.A.">
        <title>Gain and loss of multiple functionally related, horizontally transferred genes in the reduced genomes of two microsporidian parasites.</title>
        <authorList>
            <person name="Pombert J.-F."/>
            <person name="Selman M."/>
            <person name="Burki F."/>
            <person name="Bardell F.T."/>
            <person name="Farinelli L."/>
            <person name="Solter L.F."/>
            <person name="Whitman D.W."/>
            <person name="Weiss L.M."/>
            <person name="Corradi N."/>
            <person name="Keeling P.J."/>
        </authorList>
    </citation>
    <scope>NUCLEOTIDE SEQUENCE [LARGE SCALE GENOMIC DNA]</scope>
    <source>
        <strain evidence="1 2">ATCC 50506</strain>
    </source>
</reference>
<organism evidence="1 2">
    <name type="scientific">Encephalitozoon intestinalis (strain ATCC 50506)</name>
    <name type="common">Microsporidian parasite</name>
    <name type="synonym">Septata intestinalis</name>
    <dbReference type="NCBI Taxonomy" id="876142"/>
    <lineage>
        <taxon>Eukaryota</taxon>
        <taxon>Fungi</taxon>
        <taxon>Fungi incertae sedis</taxon>
        <taxon>Microsporidia</taxon>
        <taxon>Unikaryonidae</taxon>
        <taxon>Encephalitozoon</taxon>
    </lineage>
</organism>
<dbReference type="Proteomes" id="UP000002313">
    <property type="component" value="Chromosome IX"/>
</dbReference>
<dbReference type="VEuPathDB" id="MicrosporidiaDB:Eint_091710"/>